<dbReference type="KEGG" id="plig:NAG76_00545"/>
<dbReference type="Proteomes" id="UP001056756">
    <property type="component" value="Chromosome"/>
</dbReference>
<dbReference type="Gene3D" id="3.30.470.20">
    <property type="entry name" value="ATP-grasp fold, B domain"/>
    <property type="match status" value="1"/>
</dbReference>
<dbReference type="EMBL" id="CP097899">
    <property type="protein sequence ID" value="URN94785.1"/>
    <property type="molecule type" value="Genomic_DNA"/>
</dbReference>
<dbReference type="AlphaFoldDB" id="A0A9J6ZGA8"/>
<reference evidence="1" key="1">
    <citation type="submission" date="2022-05" db="EMBL/GenBank/DDBJ databases">
        <title>Novel bacterial taxa in a minimal lignocellulolytic consortium and its capacity to transform plastics disclosed by genome-resolved metagenomics.</title>
        <authorList>
            <person name="Rodriguez C.A.D."/>
            <person name="Diaz-Garcia L."/>
            <person name="Herrera K."/>
            <person name="Tarazona N.A."/>
            <person name="Sproer C."/>
            <person name="Overmann J."/>
            <person name="Jimenez D.J."/>
        </authorList>
    </citation>
    <scope>NUCLEOTIDE SEQUENCE</scope>
    <source>
        <strain evidence="1">MAG5</strain>
    </source>
</reference>
<protein>
    <submittedName>
        <fullName evidence="1">YheC/YheD family protein</fullName>
    </submittedName>
</protein>
<name>A0A9J6ZGA8_9BACL</name>
<proteinExistence type="predicted"/>
<gene>
    <name evidence="1" type="ORF">NAG76_00545</name>
</gene>
<evidence type="ECO:0000313" key="2">
    <source>
        <dbReference type="Proteomes" id="UP001056756"/>
    </source>
</evidence>
<dbReference type="SUPFAM" id="SSF56059">
    <property type="entry name" value="Glutathione synthetase ATP-binding domain-like"/>
    <property type="match status" value="1"/>
</dbReference>
<sequence length="223" mass="24942">MTWHPGRKVSSKLLKQNALAAHPQIAPHIPNTKTYNASNLNEMLNRYRMVFVKPIKGSLGKGVIQVTKINGGYSYKVDSKKYKVTSYEALVRGLASKKLKRAYIIQQGIDLLRIDGSPVDYRVKYCIDDGVWNYRVILARVAGPGYAITNLSKGGRKLDYNIAIKQTLGAGAVSQIIGDMKHLTRLCTSVLEQRFPGLTHLGYDYGIDQRGKIWIFEVNTSPN</sequence>
<evidence type="ECO:0000313" key="1">
    <source>
        <dbReference type="EMBL" id="URN94785.1"/>
    </source>
</evidence>
<dbReference type="InterPro" id="IPR026838">
    <property type="entry name" value="YheC/D"/>
</dbReference>
<organism evidence="1 2">
    <name type="scientific">Candidatus Pristimantibacillus lignocellulolyticus</name>
    <dbReference type="NCBI Taxonomy" id="2994561"/>
    <lineage>
        <taxon>Bacteria</taxon>
        <taxon>Bacillati</taxon>
        <taxon>Bacillota</taxon>
        <taxon>Bacilli</taxon>
        <taxon>Bacillales</taxon>
        <taxon>Paenibacillaceae</taxon>
        <taxon>Candidatus Pristimantibacillus</taxon>
    </lineage>
</organism>
<dbReference type="Pfam" id="PF14398">
    <property type="entry name" value="ATPgrasp_YheCD"/>
    <property type="match status" value="1"/>
</dbReference>
<accession>A0A9J6ZGA8</accession>